<feature type="signal peptide" evidence="1">
    <location>
        <begin position="1"/>
        <end position="20"/>
    </location>
</feature>
<protein>
    <submittedName>
        <fullName evidence="2">DUF2961 domain-containing protein</fullName>
    </submittedName>
</protein>
<dbReference type="InterPro" id="IPR021345">
    <property type="entry name" value="DUF2961"/>
</dbReference>
<dbReference type="Pfam" id="PF11175">
    <property type="entry name" value="DUF2961"/>
    <property type="match status" value="1"/>
</dbReference>
<accession>A0A364Y3A2</accession>
<proteinExistence type="predicted"/>
<sequence>MCRSALTFLTAMLVVSNLHAQQLYKVSPHESRWASFENAAAEKANGGKENKHAKGHPAEFVVPGEKKTLLDVKGAGIIQRIWLTVNDRSPAMLRALRIEIFWDNATKPAVSAPLGDFFGTGLARRTSFQSALFTDPEGRSFNCYIPMPYRSAAKIVLTNEGNKQVHLFYDVNFQKVKSHADDVLYFHAYWSRNTAPELGKDFVIIPKISGRGRYLGMNMGVITNPLYEKSWWGEGEVKIYLDGDGELPTLNGTGTEDYIGTAWGQGAYNHLYQGCLVADEANRQWSFYRYHVPDPVYFQKDCQVTIQLMGGDMMPKVRSYVEKGAKLIPVTVHGKDFIKLLEQNPIPQITDKNFPDGWTNFYRSDDVSATGYFYLDKPFTSLPPLPPVEERVMYMADKQ</sequence>
<keyword evidence="1" id="KW-0732">Signal</keyword>
<dbReference type="RefSeq" id="WP_112746981.1">
    <property type="nucleotide sequence ID" value="NZ_QMFY01000005.1"/>
</dbReference>
<dbReference type="AlphaFoldDB" id="A0A364Y3A2"/>
<evidence type="ECO:0000313" key="3">
    <source>
        <dbReference type="Proteomes" id="UP000251889"/>
    </source>
</evidence>
<reference evidence="2 3" key="1">
    <citation type="submission" date="2018-06" db="EMBL/GenBank/DDBJ databases">
        <title>Chryseolinea flavus sp. nov., a member of the phylum Bacteroidetes isolated from soil.</title>
        <authorList>
            <person name="Li Y."/>
            <person name="Wang J."/>
        </authorList>
    </citation>
    <scope>NUCLEOTIDE SEQUENCE [LARGE SCALE GENOMIC DNA]</scope>
    <source>
        <strain evidence="2 3">SDU1-6</strain>
    </source>
</reference>
<keyword evidence="3" id="KW-1185">Reference proteome</keyword>
<dbReference type="Proteomes" id="UP000251889">
    <property type="component" value="Unassembled WGS sequence"/>
</dbReference>
<evidence type="ECO:0000313" key="2">
    <source>
        <dbReference type="EMBL" id="RAW00824.1"/>
    </source>
</evidence>
<evidence type="ECO:0000256" key="1">
    <source>
        <dbReference type="SAM" id="SignalP"/>
    </source>
</evidence>
<dbReference type="EMBL" id="QMFY01000005">
    <property type="protein sequence ID" value="RAW00824.1"/>
    <property type="molecule type" value="Genomic_DNA"/>
</dbReference>
<feature type="chain" id="PRO_5016594165" evidence="1">
    <location>
        <begin position="21"/>
        <end position="399"/>
    </location>
</feature>
<dbReference type="OrthoDB" id="2518538at2"/>
<gene>
    <name evidence="2" type="ORF">DQQ10_11290</name>
</gene>
<organism evidence="2 3">
    <name type="scientific">Pseudochryseolinea flava</name>
    <dbReference type="NCBI Taxonomy" id="2059302"/>
    <lineage>
        <taxon>Bacteria</taxon>
        <taxon>Pseudomonadati</taxon>
        <taxon>Bacteroidota</taxon>
        <taxon>Cytophagia</taxon>
        <taxon>Cytophagales</taxon>
        <taxon>Fulvivirgaceae</taxon>
        <taxon>Pseudochryseolinea</taxon>
    </lineage>
</organism>
<comment type="caution">
    <text evidence="2">The sequence shown here is derived from an EMBL/GenBank/DDBJ whole genome shotgun (WGS) entry which is preliminary data.</text>
</comment>
<name>A0A364Y3A2_9BACT</name>
<dbReference type="Gene3D" id="2.60.120.1390">
    <property type="match status" value="1"/>
</dbReference>